<accession>A0A1Y2EXT6</accession>
<keyword evidence="2" id="KW-1185">Reference proteome</keyword>
<evidence type="ECO:0000313" key="2">
    <source>
        <dbReference type="Proteomes" id="UP000193467"/>
    </source>
</evidence>
<dbReference type="EMBL" id="MCGR01000037">
    <property type="protein sequence ID" value="ORY75615.1"/>
    <property type="molecule type" value="Genomic_DNA"/>
</dbReference>
<name>A0A1Y2EXT6_9BASI</name>
<dbReference type="Proteomes" id="UP000193467">
    <property type="component" value="Unassembled WGS sequence"/>
</dbReference>
<gene>
    <name evidence="1" type="ORF">BCR35DRAFT_306101</name>
</gene>
<sequence length="83" mass="9723">MYRLTTFQQSFSEAFKWLQSHRRRANERPPFLPCICMLRVRDSMCWVSNRDPGVSYVHLSVVRPARSNASLRSVHIVCAELAR</sequence>
<reference evidence="1 2" key="1">
    <citation type="submission" date="2016-07" db="EMBL/GenBank/DDBJ databases">
        <title>Pervasive Adenine N6-methylation of Active Genes in Fungi.</title>
        <authorList>
            <consortium name="DOE Joint Genome Institute"/>
            <person name="Mondo S.J."/>
            <person name="Dannebaum R.O."/>
            <person name="Kuo R.C."/>
            <person name="Labutti K."/>
            <person name="Haridas S."/>
            <person name="Kuo A."/>
            <person name="Salamov A."/>
            <person name="Ahrendt S.R."/>
            <person name="Lipzen A."/>
            <person name="Sullivan W."/>
            <person name="Andreopoulos W.B."/>
            <person name="Clum A."/>
            <person name="Lindquist E."/>
            <person name="Daum C."/>
            <person name="Ramamoorthy G.K."/>
            <person name="Gryganskyi A."/>
            <person name="Culley D."/>
            <person name="Magnuson J.K."/>
            <person name="James T.Y."/>
            <person name="O'Malley M.A."/>
            <person name="Stajich J.E."/>
            <person name="Spatafora J.W."/>
            <person name="Visel A."/>
            <person name="Grigoriev I.V."/>
        </authorList>
    </citation>
    <scope>NUCLEOTIDE SEQUENCE [LARGE SCALE GENOMIC DNA]</scope>
    <source>
        <strain evidence="1 2">62-1032</strain>
    </source>
</reference>
<comment type="caution">
    <text evidence="1">The sequence shown here is derived from an EMBL/GenBank/DDBJ whole genome shotgun (WGS) entry which is preliminary data.</text>
</comment>
<protein>
    <submittedName>
        <fullName evidence="1">Uncharacterized protein</fullName>
    </submittedName>
</protein>
<dbReference type="InParanoid" id="A0A1Y2EXT6"/>
<dbReference type="AlphaFoldDB" id="A0A1Y2EXT6"/>
<organism evidence="1 2">
    <name type="scientific">Leucosporidium creatinivorum</name>
    <dbReference type="NCBI Taxonomy" id="106004"/>
    <lineage>
        <taxon>Eukaryota</taxon>
        <taxon>Fungi</taxon>
        <taxon>Dikarya</taxon>
        <taxon>Basidiomycota</taxon>
        <taxon>Pucciniomycotina</taxon>
        <taxon>Microbotryomycetes</taxon>
        <taxon>Leucosporidiales</taxon>
        <taxon>Leucosporidium</taxon>
    </lineage>
</organism>
<evidence type="ECO:0000313" key="1">
    <source>
        <dbReference type="EMBL" id="ORY75615.1"/>
    </source>
</evidence>
<proteinExistence type="predicted"/>